<reference evidence="1" key="1">
    <citation type="journal article" date="2019" name="bioRxiv">
        <title>The Genome of the Zebra Mussel, Dreissena polymorpha: A Resource for Invasive Species Research.</title>
        <authorList>
            <person name="McCartney M.A."/>
            <person name="Auch B."/>
            <person name="Kono T."/>
            <person name="Mallez S."/>
            <person name="Zhang Y."/>
            <person name="Obille A."/>
            <person name="Becker A."/>
            <person name="Abrahante J.E."/>
            <person name="Garbe J."/>
            <person name="Badalamenti J.P."/>
            <person name="Herman A."/>
            <person name="Mangelson H."/>
            <person name="Liachko I."/>
            <person name="Sullivan S."/>
            <person name="Sone E.D."/>
            <person name="Koren S."/>
            <person name="Silverstein K.A.T."/>
            <person name="Beckman K.B."/>
            <person name="Gohl D.M."/>
        </authorList>
    </citation>
    <scope>NUCLEOTIDE SEQUENCE</scope>
    <source>
        <strain evidence="1">Duluth1</strain>
        <tissue evidence="1">Whole animal</tissue>
    </source>
</reference>
<accession>A0A9D4EHV6</accession>
<evidence type="ECO:0000313" key="2">
    <source>
        <dbReference type="Proteomes" id="UP000828390"/>
    </source>
</evidence>
<sequence length="119" mass="13608">MFVTSEHHFCCNDFDWASACHDLLHRSGCKGAESRIVRWLRRRGATHCMTTRMSQLILVGSRYQVQWGNARQVAEAVVLARVSQDNMKDREIEEVQINRNYSMAALAASTQPTARRGRV</sequence>
<dbReference type="AlphaFoldDB" id="A0A9D4EHV6"/>
<dbReference type="Proteomes" id="UP000828390">
    <property type="component" value="Unassembled WGS sequence"/>
</dbReference>
<protein>
    <submittedName>
        <fullName evidence="1">Uncharacterized protein</fullName>
    </submittedName>
</protein>
<reference evidence="1" key="2">
    <citation type="submission" date="2020-11" db="EMBL/GenBank/DDBJ databases">
        <authorList>
            <person name="McCartney M.A."/>
            <person name="Auch B."/>
            <person name="Kono T."/>
            <person name="Mallez S."/>
            <person name="Becker A."/>
            <person name="Gohl D.M."/>
            <person name="Silverstein K.A.T."/>
            <person name="Koren S."/>
            <person name="Bechman K.B."/>
            <person name="Herman A."/>
            <person name="Abrahante J.E."/>
            <person name="Garbe J."/>
        </authorList>
    </citation>
    <scope>NUCLEOTIDE SEQUENCE</scope>
    <source>
        <strain evidence="1">Duluth1</strain>
        <tissue evidence="1">Whole animal</tissue>
    </source>
</reference>
<comment type="caution">
    <text evidence="1">The sequence shown here is derived from an EMBL/GenBank/DDBJ whole genome shotgun (WGS) entry which is preliminary data.</text>
</comment>
<evidence type="ECO:0000313" key="1">
    <source>
        <dbReference type="EMBL" id="KAH3779623.1"/>
    </source>
</evidence>
<organism evidence="1 2">
    <name type="scientific">Dreissena polymorpha</name>
    <name type="common">Zebra mussel</name>
    <name type="synonym">Mytilus polymorpha</name>
    <dbReference type="NCBI Taxonomy" id="45954"/>
    <lineage>
        <taxon>Eukaryota</taxon>
        <taxon>Metazoa</taxon>
        <taxon>Spiralia</taxon>
        <taxon>Lophotrochozoa</taxon>
        <taxon>Mollusca</taxon>
        <taxon>Bivalvia</taxon>
        <taxon>Autobranchia</taxon>
        <taxon>Heteroconchia</taxon>
        <taxon>Euheterodonta</taxon>
        <taxon>Imparidentia</taxon>
        <taxon>Neoheterodontei</taxon>
        <taxon>Myida</taxon>
        <taxon>Dreissenoidea</taxon>
        <taxon>Dreissenidae</taxon>
        <taxon>Dreissena</taxon>
    </lineage>
</organism>
<gene>
    <name evidence="1" type="ORF">DPMN_157427</name>
</gene>
<keyword evidence="2" id="KW-1185">Reference proteome</keyword>
<proteinExistence type="predicted"/>
<name>A0A9D4EHV6_DREPO</name>
<dbReference type="EMBL" id="JAIWYP010000008">
    <property type="protein sequence ID" value="KAH3779623.1"/>
    <property type="molecule type" value="Genomic_DNA"/>
</dbReference>